<feature type="domain" description="Tn3 transposase DDE" evidence="1">
    <location>
        <begin position="15"/>
        <end position="99"/>
    </location>
</feature>
<evidence type="ECO:0000313" key="2">
    <source>
        <dbReference type="EMBL" id="MBA8823934.1"/>
    </source>
</evidence>
<dbReference type="AlphaFoldDB" id="A0A839DQZ2"/>
<sequence length="119" mass="13602">MGTNRRVSGGWSPHAESRHALARRIFHGKRGQLYQPYRQGQENQLGALGLVLNMVVLWNSVYLDTTIKQLRRQGYPVRDEDLARLSPLGWQHINVQGRYAFASSPPGELRPLRDPDNEL</sequence>
<dbReference type="GO" id="GO:0006313">
    <property type="term" value="P:DNA transposition"/>
    <property type="evidence" value="ECO:0007669"/>
    <property type="project" value="InterPro"/>
</dbReference>
<reference evidence="2 3" key="1">
    <citation type="submission" date="2020-07" db="EMBL/GenBank/DDBJ databases">
        <title>Sequencing the genomes of 1000 actinobacteria strains.</title>
        <authorList>
            <person name="Klenk H.-P."/>
        </authorList>
    </citation>
    <scope>NUCLEOTIDE SEQUENCE [LARGE SCALE GENOMIC DNA]</scope>
    <source>
        <strain evidence="2 3">DSM 45975</strain>
    </source>
</reference>
<accession>A0A839DQZ2</accession>
<protein>
    <recommendedName>
        <fullName evidence="1">Tn3 transposase DDE domain-containing protein</fullName>
    </recommendedName>
</protein>
<evidence type="ECO:0000259" key="1">
    <source>
        <dbReference type="Pfam" id="PF01526"/>
    </source>
</evidence>
<dbReference type="Proteomes" id="UP000569329">
    <property type="component" value="Unassembled WGS sequence"/>
</dbReference>
<name>A0A839DQZ2_9PSEU</name>
<dbReference type="InterPro" id="IPR002513">
    <property type="entry name" value="Tn3_Tnp_DDE_dom"/>
</dbReference>
<dbReference type="Pfam" id="PF01526">
    <property type="entry name" value="DDE_Tnp_Tn3"/>
    <property type="match status" value="1"/>
</dbReference>
<keyword evidence="3" id="KW-1185">Reference proteome</keyword>
<dbReference type="EMBL" id="JACGWZ010000001">
    <property type="protein sequence ID" value="MBA8823934.1"/>
    <property type="molecule type" value="Genomic_DNA"/>
</dbReference>
<dbReference type="GO" id="GO:0004803">
    <property type="term" value="F:transposase activity"/>
    <property type="evidence" value="ECO:0007669"/>
    <property type="project" value="InterPro"/>
</dbReference>
<proteinExistence type="predicted"/>
<organism evidence="2 3">
    <name type="scientific">Halosaccharopolyspora lacisalsi</name>
    <dbReference type="NCBI Taxonomy" id="1000566"/>
    <lineage>
        <taxon>Bacteria</taxon>
        <taxon>Bacillati</taxon>
        <taxon>Actinomycetota</taxon>
        <taxon>Actinomycetes</taxon>
        <taxon>Pseudonocardiales</taxon>
        <taxon>Pseudonocardiaceae</taxon>
        <taxon>Halosaccharopolyspora</taxon>
    </lineage>
</organism>
<gene>
    <name evidence="2" type="ORF">FHX42_001263</name>
</gene>
<comment type="caution">
    <text evidence="2">The sequence shown here is derived from an EMBL/GenBank/DDBJ whole genome shotgun (WGS) entry which is preliminary data.</text>
</comment>
<evidence type="ECO:0000313" key="3">
    <source>
        <dbReference type="Proteomes" id="UP000569329"/>
    </source>
</evidence>